<dbReference type="STRING" id="69.GLE_3489"/>
<dbReference type="EMBL" id="CP013140">
    <property type="protein sequence ID" value="ALN58834.1"/>
    <property type="molecule type" value="Genomic_DNA"/>
</dbReference>
<proteinExistence type="predicted"/>
<dbReference type="OrthoDB" id="3652574at2"/>
<accession>A0A0S2DK05</accession>
<evidence type="ECO:0000313" key="3">
    <source>
        <dbReference type="Proteomes" id="UP000061569"/>
    </source>
</evidence>
<dbReference type="Pfam" id="PF19922">
    <property type="entry name" value="bpX6"/>
    <property type="match status" value="1"/>
</dbReference>
<organism evidence="2 3">
    <name type="scientific">Lysobacter enzymogenes</name>
    <dbReference type="NCBI Taxonomy" id="69"/>
    <lineage>
        <taxon>Bacteria</taxon>
        <taxon>Pseudomonadati</taxon>
        <taxon>Pseudomonadota</taxon>
        <taxon>Gammaproteobacteria</taxon>
        <taxon>Lysobacterales</taxon>
        <taxon>Lysobacteraceae</taxon>
        <taxon>Lysobacter</taxon>
    </lineage>
</organism>
<dbReference type="InterPro" id="IPR045547">
    <property type="entry name" value="bpX6"/>
</dbReference>
<name>A0A0S2DK05_LYSEN</name>
<dbReference type="AlphaFoldDB" id="A0A0S2DK05"/>
<evidence type="ECO:0000313" key="2">
    <source>
        <dbReference type="EMBL" id="ALN58834.1"/>
    </source>
</evidence>
<sequence>MSDAHGAQVRYPVWRGQQAVAGLWLPADLLNAQQRGERLLRWWAPGCRAWRFDRGPARGDLLRFEAERALHCDDAGGTPLCRIGAHGLYAGPLTAAEREGLAPADVHLVLGGQSLALDLADGEALDPSLAIELDDYALHDTFVCDRALPKLQPDKIAGKAVRELLGDRIAPPSEERQRFLRALGRDRDDGNGDGKPGLLERATGVRDGAAAWLLRRFPGLGVGFGGGGGAGGFGSGFGSGADAADATSSGAAGGIAQRRNTVLPQRWRAALARMAAASGAARLIGLRQGAYLRRLLEQFDHGDTLEALRHALPIDGDDAGSLGQSFGTPGRRDDLSLSAQRNVGASIGAGHDIRELLRQRYRRAFERLDGAGKIDEAVFVLAELLNARQEALDYLVKHGRAAQAAELALGWDMPADAIIRLLMLAGDAERATLVARRDNAFATALALLEGASGHRAHALSLRREWGRALAAQGRWLDAVEAVWPDPDSREQAARWLQTAEAGGAELSARALVRRAALLPDTLQHYAGRVAELTDPDAPAAPREALGQALATIAHAQRNQALARIAARALPALAADRAGGANALERAQLDRIRALAADPWLDADLPAWGVPPTPPALPLWERRAALEASLQADPGLQAPLDLAALGDGRWLAAFGEAGAAMFDAAGRCLKRYAAPAHRLVIGDSGEVALALARRESVWRIARLDLTGHRIEDLGALPLQFFADRFDGVAWAAVAGQRIVAFDAGPAGEGGRPLQVLWSVGDLGGDIVQARFLRHDELFLVAGRGVTTVWHYRTHPSRGLVSREPVEVPAHGWMLLDPHNTVGDVVIAANEDGGMRFSFRFSGRNCAIDLEPPEPVGGECESSLIPLARGFLVVLHGVYRMRAYLIRRGNDEAARCVARIDWPQARLRAREQADRLVLFDDEGRAMSIGVETSQVRSVQLR</sequence>
<reference evidence="2 3" key="1">
    <citation type="submission" date="2015-11" db="EMBL/GenBank/DDBJ databases">
        <title>Genome sequences of Lysobacter enzymogenes strain C3 and Lysobacter antibioticus ATCC 29479.</title>
        <authorList>
            <person name="Kobayashi D.Y."/>
        </authorList>
    </citation>
    <scope>NUCLEOTIDE SEQUENCE [LARGE SCALE GENOMIC DNA]</scope>
    <source>
        <strain evidence="2 3">C3</strain>
    </source>
</reference>
<dbReference type="PATRIC" id="fig|69.6.peg.3434"/>
<protein>
    <recommendedName>
        <fullName evidence="1">MoxR-vWA-beta-propeller ternary system domain-containing protein</fullName>
    </recommendedName>
</protein>
<evidence type="ECO:0000259" key="1">
    <source>
        <dbReference type="Pfam" id="PF19922"/>
    </source>
</evidence>
<dbReference type="Proteomes" id="UP000061569">
    <property type="component" value="Chromosome"/>
</dbReference>
<gene>
    <name evidence="2" type="ORF">GLE_3489</name>
</gene>
<dbReference type="KEGG" id="lez:GLE_3489"/>
<feature type="domain" description="MoxR-vWA-beta-propeller ternary system" evidence="1">
    <location>
        <begin position="9"/>
        <end position="182"/>
    </location>
</feature>